<organism evidence="1 2">
    <name type="scientific">Romanomermis culicivorax</name>
    <name type="common">Nematode worm</name>
    <dbReference type="NCBI Taxonomy" id="13658"/>
    <lineage>
        <taxon>Eukaryota</taxon>
        <taxon>Metazoa</taxon>
        <taxon>Ecdysozoa</taxon>
        <taxon>Nematoda</taxon>
        <taxon>Enoplea</taxon>
        <taxon>Dorylaimia</taxon>
        <taxon>Mermithida</taxon>
        <taxon>Mermithoidea</taxon>
        <taxon>Mermithidae</taxon>
        <taxon>Romanomermis</taxon>
    </lineage>
</organism>
<dbReference type="Proteomes" id="UP000887565">
    <property type="component" value="Unplaced"/>
</dbReference>
<accession>A0A915JDE9</accession>
<sequence length="75" mass="7823">MSGSSPLMLCQMTTTCSLVDLSTTADPVSKVPFEFGVKSDNIESNLSNPMLSDPVGDYDCRNSGGLGESDAQICG</sequence>
<dbReference type="WBParaSite" id="nRc.2.0.1.t24504-RA">
    <property type="protein sequence ID" value="nRc.2.0.1.t24504-RA"/>
    <property type="gene ID" value="nRc.2.0.1.g24504"/>
</dbReference>
<proteinExistence type="predicted"/>
<evidence type="ECO:0000313" key="1">
    <source>
        <dbReference type="Proteomes" id="UP000887565"/>
    </source>
</evidence>
<keyword evidence="1" id="KW-1185">Reference proteome</keyword>
<reference evidence="2" key="1">
    <citation type="submission" date="2022-11" db="UniProtKB">
        <authorList>
            <consortium name="WormBaseParasite"/>
        </authorList>
    </citation>
    <scope>IDENTIFICATION</scope>
</reference>
<evidence type="ECO:0000313" key="2">
    <source>
        <dbReference type="WBParaSite" id="nRc.2.0.1.t24504-RA"/>
    </source>
</evidence>
<dbReference type="AlphaFoldDB" id="A0A915JDE9"/>
<protein>
    <submittedName>
        <fullName evidence="2">Uncharacterized protein</fullName>
    </submittedName>
</protein>
<name>A0A915JDE9_ROMCU</name>